<reference evidence="3 4" key="1">
    <citation type="journal article" date="2019" name="Sci. Rep.">
        <title>Sulfobacillus thermotolerans: new insights into resistance and metabolic capacities of acidophilic chemolithotrophs.</title>
        <authorList>
            <person name="Panyushkina A.E."/>
            <person name="Babenko V.V."/>
            <person name="Nikitina A.S."/>
            <person name="Selezneva O.V."/>
            <person name="Tsaplina I.A."/>
            <person name="Letarova M.A."/>
            <person name="Kostryukova E.S."/>
            <person name="Letarov A.V."/>
        </authorList>
    </citation>
    <scope>NUCLEOTIDE SEQUENCE [LARGE SCALE GENOMIC DNA]</scope>
    <source>
        <strain evidence="3 4">Kr1</strain>
    </source>
</reference>
<dbReference type="SUPFAM" id="SSF48208">
    <property type="entry name" value="Six-hairpin glycosidases"/>
    <property type="match status" value="1"/>
</dbReference>
<evidence type="ECO:0000313" key="3">
    <source>
        <dbReference type="EMBL" id="AUW93894.1"/>
    </source>
</evidence>
<dbReference type="SUPFAM" id="SSF74650">
    <property type="entry name" value="Galactose mutarotase-like"/>
    <property type="match status" value="1"/>
</dbReference>
<dbReference type="CDD" id="cd07430">
    <property type="entry name" value="GH15_N"/>
    <property type="match status" value="1"/>
</dbReference>
<dbReference type="Pfam" id="PF00723">
    <property type="entry name" value="Glyco_hydro_15"/>
    <property type="match status" value="1"/>
</dbReference>
<dbReference type="PANTHER" id="PTHR31616:SF0">
    <property type="entry name" value="GLUCAN 1,4-ALPHA-GLUCOSIDASE"/>
    <property type="match status" value="1"/>
</dbReference>
<gene>
    <name evidence="3" type="ORF">BXT84_08005</name>
</gene>
<organism evidence="3 4">
    <name type="scientific">Sulfobacillus thermotolerans</name>
    <dbReference type="NCBI Taxonomy" id="338644"/>
    <lineage>
        <taxon>Bacteria</taxon>
        <taxon>Bacillati</taxon>
        <taxon>Bacillota</taxon>
        <taxon>Clostridia</taxon>
        <taxon>Eubacteriales</taxon>
        <taxon>Clostridiales Family XVII. Incertae Sedis</taxon>
        <taxon>Sulfobacillus</taxon>
    </lineage>
</organism>
<dbReference type="InterPro" id="IPR011613">
    <property type="entry name" value="GH15-like"/>
</dbReference>
<dbReference type="NCBIfam" id="TIGR01535">
    <property type="entry name" value="glucan_glucosid"/>
    <property type="match status" value="1"/>
</dbReference>
<dbReference type="InterPro" id="IPR012341">
    <property type="entry name" value="6hp_glycosidase-like_sf"/>
</dbReference>
<evidence type="ECO:0000313" key="4">
    <source>
        <dbReference type="Proteomes" id="UP000325292"/>
    </source>
</evidence>
<evidence type="ECO:0000259" key="1">
    <source>
        <dbReference type="Pfam" id="PF00723"/>
    </source>
</evidence>
<dbReference type="InterPro" id="IPR015220">
    <property type="entry name" value="Glucodextranase_N"/>
</dbReference>
<dbReference type="EMBL" id="CP019454">
    <property type="protein sequence ID" value="AUW93894.1"/>
    <property type="molecule type" value="Genomic_DNA"/>
</dbReference>
<dbReference type="InterPro" id="IPR006425">
    <property type="entry name" value="Glucoamylase_bac"/>
</dbReference>
<feature type="domain" description="Glucodextranase N-terminal" evidence="2">
    <location>
        <begin position="4"/>
        <end position="265"/>
    </location>
</feature>
<sequence length="801" mass="89937">MSAAPGHPGLDATWTSSAKHGVGTAMADTSRVWFTLSHGILNEIYFPRMDVANTRDAQLLIVSRDGQFWEEKRDLIHEVQYIHPDAPAYKLINTDPQGRFRITKRIVTWPEGDALLTHVRFEVLQGARSDYRVFFLLAPHIKNQGGHNNAALIDLRGRQAVMAWRGDAALCIGSTVPFVRRSVGFVGYSDGWTQLHGTRELIEYTEALDGNVALTAELDLTSDEQTLAVAFGGTREEAQFTAELALLHNYYHIEQDYIAGWSAYMDSLPGLVPHDHPHAHLQRVSAFVLKTHHGKLFPGGIIASLSIPWGNAAGDGNMGGYHLVWPRDMVEAAQAFLALGDITSARQSLFFLMATQQANGSWPQNFWLDGQPYWKGSQLDETAFPILLAYRLEQMDAMRTGEDLYPMVRRALAYICQTGPVTEQDRWEEDSGYSPSTLAITISALIVGAELARRRGDNDVAAYCEMLADYWQGRIDKWTFTEHGQVDPRFPCHYIRIHTQAPRSPDGRVDHGFVPIKNMPPGAPNLYPEEAVIDGGFLELVRYGLKAADDPHITQSVAAYDAILKQELPYGPLWHRYNHDGYGEQEDGSPFQGHGRGRLWPLLAGERGHYAIALGQSPEPYLAAMEGSASIGGLLPEQVWDSADIPERELFLGRPSGSAMPLVWAHAEYIKLVRSAMDGHVFELPELVHTRYIQRPHDARHSGMLFWQFNHKRLHWHAGDQLLRIAVPRPGVLVYTTDEWAHVLNAELHDAHVGMYYHDIALHGLTAVEFTFYWSTEQRWEGMNYRMERSEGVAPARSGCQ</sequence>
<proteinExistence type="predicted"/>
<dbReference type="InterPro" id="IPR008928">
    <property type="entry name" value="6-hairpin_glycosidase_sf"/>
</dbReference>
<dbReference type="InterPro" id="IPR011013">
    <property type="entry name" value="Gal_mutarotase_sf_dom"/>
</dbReference>
<keyword evidence="4" id="KW-1185">Reference proteome</keyword>
<dbReference type="Gene3D" id="2.70.98.10">
    <property type="match status" value="1"/>
</dbReference>
<dbReference type="Proteomes" id="UP000325292">
    <property type="component" value="Chromosome"/>
</dbReference>
<name>A0ABM6RRE9_9FIRM</name>
<accession>A0ABM6RRE9</accession>
<dbReference type="Pfam" id="PF09137">
    <property type="entry name" value="Glucodextran_N"/>
    <property type="match status" value="1"/>
</dbReference>
<dbReference type="Gene3D" id="1.50.10.10">
    <property type="match status" value="1"/>
</dbReference>
<dbReference type="InterPro" id="IPR014718">
    <property type="entry name" value="GH-type_carb-bd"/>
</dbReference>
<evidence type="ECO:0000259" key="2">
    <source>
        <dbReference type="Pfam" id="PF09137"/>
    </source>
</evidence>
<dbReference type="PANTHER" id="PTHR31616">
    <property type="entry name" value="TREHALASE"/>
    <property type="match status" value="1"/>
</dbReference>
<protein>
    <submittedName>
        <fullName evidence="3">Glucan 1,4-alpha-glucosidase</fullName>
    </submittedName>
</protein>
<feature type="domain" description="GH15-like" evidence="1">
    <location>
        <begin position="292"/>
        <end position="673"/>
    </location>
</feature>